<evidence type="ECO:0000313" key="4">
    <source>
        <dbReference type="Proteomes" id="UP001596414"/>
    </source>
</evidence>
<evidence type="ECO:0000313" key="3">
    <source>
        <dbReference type="EMBL" id="MFC7125469.1"/>
    </source>
</evidence>
<accession>A0ABD5X4L2</accession>
<name>A0ABD5X4L2_9EURY</name>
<keyword evidence="2" id="KW-0472">Membrane</keyword>
<keyword evidence="2" id="KW-0812">Transmembrane</keyword>
<protein>
    <submittedName>
        <fullName evidence="3">DUF1102 domain-containing protein</fullName>
    </submittedName>
</protein>
<feature type="compositionally biased region" description="Acidic residues" evidence="1">
    <location>
        <begin position="139"/>
        <end position="149"/>
    </location>
</feature>
<evidence type="ECO:0000256" key="1">
    <source>
        <dbReference type="SAM" id="MobiDB-lite"/>
    </source>
</evidence>
<organism evidence="3 4">
    <name type="scientific">Halovenus rubra</name>
    <dbReference type="NCBI Taxonomy" id="869890"/>
    <lineage>
        <taxon>Archaea</taxon>
        <taxon>Methanobacteriati</taxon>
        <taxon>Methanobacteriota</taxon>
        <taxon>Stenosarchaea group</taxon>
        <taxon>Halobacteria</taxon>
        <taxon>Halobacteriales</taxon>
        <taxon>Haloarculaceae</taxon>
        <taxon>Halovenus</taxon>
    </lineage>
</organism>
<dbReference type="Pfam" id="PF06510">
    <property type="entry name" value="DUF1102"/>
    <property type="match status" value="1"/>
</dbReference>
<evidence type="ECO:0000256" key="2">
    <source>
        <dbReference type="SAM" id="Phobius"/>
    </source>
</evidence>
<keyword evidence="2" id="KW-1133">Transmembrane helix</keyword>
<feature type="region of interest" description="Disordered" evidence="1">
    <location>
        <begin position="137"/>
        <end position="250"/>
    </location>
</feature>
<feature type="compositionally biased region" description="Acidic residues" evidence="1">
    <location>
        <begin position="161"/>
        <end position="185"/>
    </location>
</feature>
<sequence>MDSGPDPVEEISHLEMMPSDGANGAYAVFTPQGKLHLNFSTAKQQQAGTGINNDTVTYIHNVFKIANVDNSSVPVWVELEANDVAVEFYRSSDPTASIQGESNAVQVNGNDNQQVGVLIDTTGKQIPESFTFTVYSKAEDDESEDETPTEQDPVTAPSEETPVEETPTDNTPDEGGDETSDDETPSSETPTQSTPSETDQGEGGSGTTTITPTPTQTAEPGAGGAQPDGGDDQDTDGTEQEGEVIDPTDDGLGAILGGPLSNTLWLLLVAAVLGVVGFAGLRRWARN</sequence>
<feature type="transmembrane region" description="Helical" evidence="2">
    <location>
        <begin position="264"/>
        <end position="281"/>
    </location>
</feature>
<reference evidence="3 4" key="1">
    <citation type="journal article" date="2014" name="Int. J. Syst. Evol. Microbiol.">
        <title>Complete genome sequence of Corynebacterium casei LMG S-19264T (=DSM 44701T), isolated from a smear-ripened cheese.</title>
        <authorList>
            <consortium name="US DOE Joint Genome Institute (JGI-PGF)"/>
            <person name="Walter F."/>
            <person name="Albersmeier A."/>
            <person name="Kalinowski J."/>
            <person name="Ruckert C."/>
        </authorList>
    </citation>
    <scope>NUCLEOTIDE SEQUENCE [LARGE SCALE GENOMIC DNA]</scope>
    <source>
        <strain evidence="3 4">CGMCC 4.7215</strain>
    </source>
</reference>
<dbReference type="EMBL" id="JBHSZQ010000004">
    <property type="protein sequence ID" value="MFC7125469.1"/>
    <property type="molecule type" value="Genomic_DNA"/>
</dbReference>
<feature type="compositionally biased region" description="Low complexity" evidence="1">
    <location>
        <begin position="207"/>
        <end position="220"/>
    </location>
</feature>
<comment type="caution">
    <text evidence="3">The sequence shown here is derived from an EMBL/GenBank/DDBJ whole genome shotgun (WGS) entry which is preliminary data.</text>
</comment>
<proteinExistence type="predicted"/>
<dbReference type="Proteomes" id="UP001596414">
    <property type="component" value="Unassembled WGS sequence"/>
</dbReference>
<feature type="compositionally biased region" description="Low complexity" evidence="1">
    <location>
        <begin position="186"/>
        <end position="198"/>
    </location>
</feature>
<feature type="compositionally biased region" description="Low complexity" evidence="1">
    <location>
        <begin position="150"/>
        <end position="160"/>
    </location>
</feature>
<dbReference type="RefSeq" id="WP_382269251.1">
    <property type="nucleotide sequence ID" value="NZ_JBHSZQ010000004.1"/>
</dbReference>
<feature type="compositionally biased region" description="Acidic residues" evidence="1">
    <location>
        <begin position="229"/>
        <end position="249"/>
    </location>
</feature>
<dbReference type="InterPro" id="IPR009482">
    <property type="entry name" value="DUF1102"/>
</dbReference>
<gene>
    <name evidence="3" type="ORF">ACFQJ7_05365</name>
</gene>
<dbReference type="AlphaFoldDB" id="A0ABD5X4L2"/>